<evidence type="ECO:0000256" key="6">
    <source>
        <dbReference type="SAM" id="MobiDB-lite"/>
    </source>
</evidence>
<evidence type="ECO:0000256" key="1">
    <source>
        <dbReference type="ARBA" id="ARBA00022468"/>
    </source>
</evidence>
<feature type="region of interest" description="Disordered" evidence="6">
    <location>
        <begin position="245"/>
        <end position="272"/>
    </location>
</feature>
<reference evidence="8 9" key="1">
    <citation type="submission" date="2014-06" db="EMBL/GenBank/DDBJ databases">
        <authorList>
            <person name="Swart Estienne"/>
        </authorList>
    </citation>
    <scope>NUCLEOTIDE SEQUENCE [LARGE SCALE GENOMIC DNA]</scope>
    <source>
        <strain evidence="8 9">130c</strain>
    </source>
</reference>
<proteinExistence type="predicted"/>
<dbReference type="InterPro" id="IPR037278">
    <property type="entry name" value="ARFGAP/RecO"/>
</dbReference>
<feature type="domain" description="Arf-GAP" evidence="7">
    <location>
        <begin position="8"/>
        <end position="129"/>
    </location>
</feature>
<evidence type="ECO:0000259" key="7">
    <source>
        <dbReference type="PROSITE" id="PS50115"/>
    </source>
</evidence>
<dbReference type="PRINTS" id="PR00405">
    <property type="entry name" value="REVINTRACTNG"/>
</dbReference>
<feature type="compositionally biased region" description="Basic residues" evidence="6">
    <location>
        <begin position="171"/>
        <end position="183"/>
    </location>
</feature>
<evidence type="ECO:0000256" key="4">
    <source>
        <dbReference type="ARBA" id="ARBA00022833"/>
    </source>
</evidence>
<feature type="compositionally biased region" description="Low complexity" evidence="6">
    <location>
        <begin position="245"/>
        <end position="255"/>
    </location>
</feature>
<dbReference type="SMART" id="SM00105">
    <property type="entry name" value="ArfGap"/>
    <property type="match status" value="1"/>
</dbReference>
<organism evidence="8 9">
    <name type="scientific">Stylonychia lemnae</name>
    <name type="common">Ciliate</name>
    <dbReference type="NCBI Taxonomy" id="5949"/>
    <lineage>
        <taxon>Eukaryota</taxon>
        <taxon>Sar</taxon>
        <taxon>Alveolata</taxon>
        <taxon>Ciliophora</taxon>
        <taxon>Intramacronucleata</taxon>
        <taxon>Spirotrichea</taxon>
        <taxon>Stichotrichia</taxon>
        <taxon>Sporadotrichida</taxon>
        <taxon>Oxytrichidae</taxon>
        <taxon>Stylonychinae</taxon>
        <taxon>Stylonychia</taxon>
    </lineage>
</organism>
<dbReference type="Gene3D" id="1.10.220.150">
    <property type="entry name" value="Arf GTPase activating protein"/>
    <property type="match status" value="1"/>
</dbReference>
<evidence type="ECO:0000313" key="8">
    <source>
        <dbReference type="EMBL" id="CDW78188.1"/>
    </source>
</evidence>
<protein>
    <submittedName>
        <fullName evidence="8">Arf gtpase activating protein</fullName>
    </submittedName>
</protein>
<name>A0A078ABN0_STYLE</name>
<dbReference type="PANTHER" id="PTHR45705">
    <property type="entry name" value="FI20236P1"/>
    <property type="match status" value="1"/>
</dbReference>
<dbReference type="PANTHER" id="PTHR45705:SF1">
    <property type="entry name" value="FI20236P1"/>
    <property type="match status" value="1"/>
</dbReference>
<dbReference type="PROSITE" id="PS50115">
    <property type="entry name" value="ARFGAP"/>
    <property type="match status" value="1"/>
</dbReference>
<feature type="compositionally biased region" description="Acidic residues" evidence="6">
    <location>
        <begin position="157"/>
        <end position="167"/>
    </location>
</feature>
<dbReference type="FunFam" id="1.10.220.150:FF:000009">
    <property type="entry name" value="stromal membrane-associated protein 1 isoform X1"/>
    <property type="match status" value="1"/>
</dbReference>
<dbReference type="OrthoDB" id="312818at2759"/>
<evidence type="ECO:0000256" key="3">
    <source>
        <dbReference type="ARBA" id="ARBA00022771"/>
    </source>
</evidence>
<dbReference type="AlphaFoldDB" id="A0A078ABN0"/>
<evidence type="ECO:0000256" key="2">
    <source>
        <dbReference type="ARBA" id="ARBA00022723"/>
    </source>
</evidence>
<dbReference type="CDD" id="cd08204">
    <property type="entry name" value="ArfGap"/>
    <property type="match status" value="1"/>
</dbReference>
<dbReference type="GO" id="GO:0008270">
    <property type="term" value="F:zinc ion binding"/>
    <property type="evidence" value="ECO:0007669"/>
    <property type="project" value="UniProtKB-KW"/>
</dbReference>
<dbReference type="InterPro" id="IPR051718">
    <property type="entry name" value="ARF_GTPase-activating"/>
</dbReference>
<sequence length="515" mass="57426">MVDMTAQIRIIESLLRQEQNKECADCNSKTPRWASTTFGTFICLRCSGKHRELQVHITKVKSVNLDKWPVDLLEMYKHMNNALLNCYWEARLPSSYQKPGQNSTPSEVMSFITQKYVQKKWIDTGAKADLASLYKTDKKKFEKLKASYISGKAGKDESEEEESEDEEERRQRRKDRKEKKKAKKQQDEKPQQEKFQKIQKQTQSKPSAPVEDLFSFDSVPQKNQILIDDFSDFQDSQTANTTAANNVFNNSNAGNDGFSDFQGAAGQQHSQQNNQVNVNPTLNIQNLYNMYNQSPNFVQQQAPNNKYSALDALGQYGAPSVQGPAYGGIQNPNQQFQQQNQMMPGFGQQQAFGGMQQNMGAYQPQRQADPFAGLQGSQGQTNMFSGMNMTINLQYGQTGPQYQNPLQQQQQQFGVNPNLNQFAGNPQQNSFPNQAFGGLSGGHNFHHQHSAPQLIKPNNAANLYGGLVDLNNLGGQNNMGSAGFGQSGFGGFQGGISNNPAQKKDVFSGLLSGQF</sequence>
<dbReference type="InterPro" id="IPR038508">
    <property type="entry name" value="ArfGAP_dom_sf"/>
</dbReference>
<dbReference type="GO" id="GO:0005096">
    <property type="term" value="F:GTPase activator activity"/>
    <property type="evidence" value="ECO:0007669"/>
    <property type="project" value="UniProtKB-KW"/>
</dbReference>
<keyword evidence="2" id="KW-0479">Metal-binding</keyword>
<dbReference type="Pfam" id="PF01412">
    <property type="entry name" value="ArfGap"/>
    <property type="match status" value="1"/>
</dbReference>
<dbReference type="GO" id="GO:0005737">
    <property type="term" value="C:cytoplasm"/>
    <property type="evidence" value="ECO:0007669"/>
    <property type="project" value="TreeGrafter"/>
</dbReference>
<feature type="region of interest" description="Disordered" evidence="6">
    <location>
        <begin position="151"/>
        <end position="211"/>
    </location>
</feature>
<gene>
    <name evidence="8" type="primary">Contig13554.g14463</name>
    <name evidence="8" type="ORF">STYLEM_7162</name>
</gene>
<evidence type="ECO:0000256" key="5">
    <source>
        <dbReference type="PROSITE-ProRule" id="PRU00288"/>
    </source>
</evidence>
<feature type="compositionally biased region" description="Basic and acidic residues" evidence="6">
    <location>
        <begin position="184"/>
        <end position="196"/>
    </location>
</feature>
<dbReference type="SUPFAM" id="SSF57863">
    <property type="entry name" value="ArfGap/RecO-like zinc finger"/>
    <property type="match status" value="1"/>
</dbReference>
<dbReference type="EMBL" id="CCKQ01006848">
    <property type="protein sequence ID" value="CDW78188.1"/>
    <property type="molecule type" value="Genomic_DNA"/>
</dbReference>
<dbReference type="InParanoid" id="A0A078ABN0"/>
<feature type="compositionally biased region" description="Low complexity" evidence="6">
    <location>
        <begin position="262"/>
        <end position="272"/>
    </location>
</feature>
<dbReference type="Proteomes" id="UP000039865">
    <property type="component" value="Unassembled WGS sequence"/>
</dbReference>
<keyword evidence="4" id="KW-0862">Zinc</keyword>
<accession>A0A078ABN0</accession>
<keyword evidence="1" id="KW-0343">GTPase activation</keyword>
<keyword evidence="9" id="KW-1185">Reference proteome</keyword>
<dbReference type="OMA" id="QIRIIES"/>
<evidence type="ECO:0000313" key="9">
    <source>
        <dbReference type="Proteomes" id="UP000039865"/>
    </source>
</evidence>
<keyword evidence="3 5" id="KW-0863">Zinc-finger</keyword>
<dbReference type="InterPro" id="IPR001164">
    <property type="entry name" value="ArfGAP_dom"/>
</dbReference>